<reference evidence="2" key="1">
    <citation type="journal article" date="2020" name="G3 (Bethesda)">
        <title>High-Quality Assemblies for Three Invasive Social Wasps from the &lt;i&gt;Vespula&lt;/i&gt; Genus.</title>
        <authorList>
            <person name="Harrop T.W.R."/>
            <person name="Guhlin J."/>
            <person name="McLaughlin G.M."/>
            <person name="Permina E."/>
            <person name="Stockwell P."/>
            <person name="Gilligan J."/>
            <person name="Le Lec M.F."/>
            <person name="Gruber M.A.M."/>
            <person name="Quinn O."/>
            <person name="Lovegrove M."/>
            <person name="Duncan E.J."/>
            <person name="Remnant E.J."/>
            <person name="Van Eeckhoven J."/>
            <person name="Graham B."/>
            <person name="Knapp R.A."/>
            <person name="Langford K.W."/>
            <person name="Kronenberg Z."/>
            <person name="Press M.O."/>
            <person name="Eacker S.M."/>
            <person name="Wilson-Rankin E.E."/>
            <person name="Purcell J."/>
            <person name="Lester P.J."/>
            <person name="Dearden P.K."/>
        </authorList>
    </citation>
    <scope>NUCLEOTIDE SEQUENCE</scope>
    <source>
        <strain evidence="2">Linc-1</strain>
    </source>
</reference>
<feature type="signal peptide" evidence="1">
    <location>
        <begin position="1"/>
        <end position="22"/>
    </location>
</feature>
<keyword evidence="1" id="KW-0732">Signal</keyword>
<evidence type="ECO:0000313" key="3">
    <source>
        <dbReference type="Proteomes" id="UP000617340"/>
    </source>
</evidence>
<accession>A0A834KVA8</accession>
<proteinExistence type="predicted"/>
<protein>
    <submittedName>
        <fullName evidence="2">Uncharacterized protein</fullName>
    </submittedName>
</protein>
<sequence>MNNLIIGLVVTFCIVQISIVQAESLDVLKARHNKAKGDVGIVINDLMRAKRNLDFDLNMKLFNNKINSMQAINNMTNPAMKEIRAKSGRLALRNISLNSFAALNVCLNNAKQGIVSAQNNMDAIIAIARKLLIALDNIFLNCYSNIIFQMQSCIAISLGNANSVIRNLQITADNVKNSGNVASINSNIKGNACFSNVVSSTRPKVSVALNSTKSCINSA</sequence>
<dbReference type="Proteomes" id="UP000617340">
    <property type="component" value="Unassembled WGS sequence"/>
</dbReference>
<evidence type="ECO:0000256" key="1">
    <source>
        <dbReference type="SAM" id="SignalP"/>
    </source>
</evidence>
<dbReference type="AlphaFoldDB" id="A0A834KVA8"/>
<feature type="chain" id="PRO_5032570861" evidence="1">
    <location>
        <begin position="23"/>
        <end position="219"/>
    </location>
</feature>
<comment type="caution">
    <text evidence="2">The sequence shown here is derived from an EMBL/GenBank/DDBJ whole genome shotgun (WGS) entry which is preliminary data.</text>
</comment>
<gene>
    <name evidence="2" type="ORF">HZH68_002105</name>
</gene>
<evidence type="ECO:0000313" key="2">
    <source>
        <dbReference type="EMBL" id="KAF7413616.1"/>
    </source>
</evidence>
<keyword evidence="3" id="KW-1185">Reference proteome</keyword>
<organism evidence="2 3">
    <name type="scientific">Vespula germanica</name>
    <name type="common">German yellow jacket</name>
    <name type="synonym">Paravespula germanica</name>
    <dbReference type="NCBI Taxonomy" id="30212"/>
    <lineage>
        <taxon>Eukaryota</taxon>
        <taxon>Metazoa</taxon>
        <taxon>Ecdysozoa</taxon>
        <taxon>Arthropoda</taxon>
        <taxon>Hexapoda</taxon>
        <taxon>Insecta</taxon>
        <taxon>Pterygota</taxon>
        <taxon>Neoptera</taxon>
        <taxon>Endopterygota</taxon>
        <taxon>Hymenoptera</taxon>
        <taxon>Apocrita</taxon>
        <taxon>Aculeata</taxon>
        <taxon>Vespoidea</taxon>
        <taxon>Vespidae</taxon>
        <taxon>Vespinae</taxon>
        <taxon>Vespula</taxon>
    </lineage>
</organism>
<name>A0A834KVA8_VESGE</name>
<dbReference type="EMBL" id="JACSDZ010000002">
    <property type="protein sequence ID" value="KAF7413616.1"/>
    <property type="molecule type" value="Genomic_DNA"/>
</dbReference>